<dbReference type="SUPFAM" id="SSF53850">
    <property type="entry name" value="Periplasmic binding protein-like II"/>
    <property type="match status" value="1"/>
</dbReference>
<feature type="domain" description="ABC-type glycine betaine transport system substrate-binding" evidence="2">
    <location>
        <begin position="32"/>
        <end position="312"/>
    </location>
</feature>
<evidence type="ECO:0000313" key="3">
    <source>
        <dbReference type="EMBL" id="NIA70380.1"/>
    </source>
</evidence>
<dbReference type="Gene3D" id="3.40.190.100">
    <property type="entry name" value="Glycine betaine-binding periplasmic protein, domain 2"/>
    <property type="match status" value="1"/>
</dbReference>
<organism evidence="3 4">
    <name type="scientific">Pelagibius litoralis</name>
    <dbReference type="NCBI Taxonomy" id="374515"/>
    <lineage>
        <taxon>Bacteria</taxon>
        <taxon>Pseudomonadati</taxon>
        <taxon>Pseudomonadota</taxon>
        <taxon>Alphaproteobacteria</taxon>
        <taxon>Rhodospirillales</taxon>
        <taxon>Rhodovibrionaceae</taxon>
        <taxon>Pelagibius</taxon>
    </lineage>
</organism>
<dbReference type="GO" id="GO:0043190">
    <property type="term" value="C:ATP-binding cassette (ABC) transporter complex"/>
    <property type="evidence" value="ECO:0007669"/>
    <property type="project" value="InterPro"/>
</dbReference>
<dbReference type="EMBL" id="JAAQPH010000013">
    <property type="protein sequence ID" value="NIA70380.1"/>
    <property type="molecule type" value="Genomic_DNA"/>
</dbReference>
<evidence type="ECO:0000313" key="4">
    <source>
        <dbReference type="Proteomes" id="UP000761264"/>
    </source>
</evidence>
<dbReference type="InterPro" id="IPR007210">
    <property type="entry name" value="ABC_Gly_betaine_transp_sub-bd"/>
</dbReference>
<keyword evidence="4" id="KW-1185">Reference proteome</keyword>
<dbReference type="GO" id="GO:0022857">
    <property type="term" value="F:transmembrane transporter activity"/>
    <property type="evidence" value="ECO:0007669"/>
    <property type="project" value="InterPro"/>
</dbReference>
<accession>A0A967KDS5</accession>
<dbReference type="CDD" id="cd13638">
    <property type="entry name" value="PBP2_EcProx_like"/>
    <property type="match status" value="1"/>
</dbReference>
<protein>
    <submittedName>
        <fullName evidence="3">Glycine betaine/L-proline ABC transporter substrate-binding protein ProX</fullName>
    </submittedName>
</protein>
<comment type="caution">
    <text evidence="3">The sequence shown here is derived from an EMBL/GenBank/DDBJ whole genome shotgun (WGS) entry which is preliminary data.</text>
</comment>
<reference evidence="3" key="1">
    <citation type="submission" date="2020-03" db="EMBL/GenBank/DDBJ databases">
        <title>Genome of Pelagibius litoralis DSM 21314T.</title>
        <authorList>
            <person name="Wang G."/>
        </authorList>
    </citation>
    <scope>NUCLEOTIDE SEQUENCE</scope>
    <source>
        <strain evidence="3">DSM 21314</strain>
    </source>
</reference>
<keyword evidence="1" id="KW-0732">Signal</keyword>
<proteinExistence type="predicted"/>
<feature type="chain" id="PRO_5036892776" evidence="1">
    <location>
        <begin position="23"/>
        <end position="329"/>
    </location>
</feature>
<evidence type="ECO:0000256" key="1">
    <source>
        <dbReference type="SAM" id="SignalP"/>
    </source>
</evidence>
<dbReference type="AlphaFoldDB" id="A0A967KDS5"/>
<sequence>MKFKLLAPLGVAATLMAGGAIAADMPGEGVTVRPVMAPSLEEMFQHRILFRALEDLGYEVAEPQEVEYQTIHLALGTGDGDFTAVHWNTLHHSFFEEAGGESVLRKVGTFIEGALQGYLVDKAAYDEGITSLEDLKDPAKAAMFDANGDGKADLAGCTPGWGCEKVIEHQLTEYGLRDTVSHNQGAYNAIIADTIARVDSGSHALYYTWTPYWVSGALVPGENVEWLAVPYTSLPDNAQADTIFKGKNLGFAVDSIRVVATNDFLAANPAAAKLFEVAALDINDISAQNRKISDGEDSSADIDAHVEAWIEENRSTYDNWISAARAVTN</sequence>
<dbReference type="Gene3D" id="3.40.190.10">
    <property type="entry name" value="Periplasmic binding protein-like II"/>
    <property type="match status" value="1"/>
</dbReference>
<dbReference type="NCBIfam" id="NF008334">
    <property type="entry name" value="PRK11119.1"/>
    <property type="match status" value="1"/>
</dbReference>
<dbReference type="RefSeq" id="WP_167226899.1">
    <property type="nucleotide sequence ID" value="NZ_JAAQPH010000013.1"/>
</dbReference>
<name>A0A967KDS5_9PROT</name>
<dbReference type="Proteomes" id="UP000761264">
    <property type="component" value="Unassembled WGS sequence"/>
</dbReference>
<feature type="signal peptide" evidence="1">
    <location>
        <begin position="1"/>
        <end position="22"/>
    </location>
</feature>
<dbReference type="Pfam" id="PF04069">
    <property type="entry name" value="OpuAC"/>
    <property type="match status" value="1"/>
</dbReference>
<evidence type="ECO:0000259" key="2">
    <source>
        <dbReference type="Pfam" id="PF04069"/>
    </source>
</evidence>
<gene>
    <name evidence="3" type="primary">proX</name>
    <name evidence="3" type="ORF">HBA54_17385</name>
</gene>